<evidence type="ECO:0008006" key="3">
    <source>
        <dbReference type="Google" id="ProtNLM"/>
    </source>
</evidence>
<evidence type="ECO:0000313" key="2">
    <source>
        <dbReference type="Proteomes" id="UP000219331"/>
    </source>
</evidence>
<dbReference type="OrthoDB" id="7582980at2"/>
<dbReference type="EMBL" id="OBML01000002">
    <property type="protein sequence ID" value="SOB96994.1"/>
    <property type="molecule type" value="Genomic_DNA"/>
</dbReference>
<name>A0A285RT03_9HYPH</name>
<dbReference type="InterPro" id="IPR019056">
    <property type="entry name" value="Phage_TAC_6"/>
</dbReference>
<keyword evidence="2" id="KW-1185">Reference proteome</keyword>
<organism evidence="1 2">
    <name type="scientific">Stappia indica</name>
    <dbReference type="NCBI Taxonomy" id="538381"/>
    <lineage>
        <taxon>Bacteria</taxon>
        <taxon>Pseudomonadati</taxon>
        <taxon>Pseudomonadota</taxon>
        <taxon>Alphaproteobacteria</taxon>
        <taxon>Hyphomicrobiales</taxon>
        <taxon>Stappiaceae</taxon>
        <taxon>Stappia</taxon>
    </lineage>
</organism>
<dbReference type="Pfam" id="PF09550">
    <property type="entry name" value="Phage_TAC_6"/>
    <property type="match status" value="1"/>
</dbReference>
<dbReference type="STRING" id="538381.GCA_001696535_03157"/>
<dbReference type="AlphaFoldDB" id="A0A285RT03"/>
<reference evidence="1 2" key="1">
    <citation type="submission" date="2017-08" db="EMBL/GenBank/DDBJ databases">
        <authorList>
            <person name="de Groot N.N."/>
        </authorList>
    </citation>
    <scope>NUCLEOTIDE SEQUENCE [LARGE SCALE GENOMIC DNA]</scope>
    <source>
        <strain evidence="1 2">USBA 352</strain>
    </source>
</reference>
<accession>A0A285RT03</accession>
<evidence type="ECO:0000313" key="1">
    <source>
        <dbReference type="EMBL" id="SOB96994.1"/>
    </source>
</evidence>
<sequence length="71" mass="7770">MGLCMGRLGWSPDSFWRATPRELAAVLAGLKGGRTRDLRPLARAGLEALMQRFPDAAAGRDTERQEGGDER</sequence>
<gene>
    <name evidence="1" type="ORF">SAMN05421512_102364</name>
</gene>
<protein>
    <recommendedName>
        <fullName evidence="3">Phage tail assembly chaperone protein, TAC</fullName>
    </recommendedName>
</protein>
<dbReference type="Proteomes" id="UP000219331">
    <property type="component" value="Unassembled WGS sequence"/>
</dbReference>
<proteinExistence type="predicted"/>